<feature type="transmembrane region" description="Helical" evidence="1">
    <location>
        <begin position="12"/>
        <end position="33"/>
    </location>
</feature>
<keyword evidence="1" id="KW-0812">Transmembrane</keyword>
<sequence>MSSRASRLCCCFLPPIYGVLALSYVWILSGIILAITGWSQVYQIRDLLLPTTFQIALCFYAVLFTWIAVLGIYGVTAASLKRPGLVQGYLLLLGLHLLLSFVGGTYYLVMSYRSLSDSALETCTFHQHHNPTVMQLCHSPFALSPGTGVVVYIASWICMLDGVLIPPNLKGGRGDSRR</sequence>
<proteinExistence type="predicted"/>
<protein>
    <submittedName>
        <fullName evidence="2">Uncharacterized protein</fullName>
    </submittedName>
</protein>
<dbReference type="OrthoDB" id="3239304at2759"/>
<keyword evidence="1" id="KW-1133">Transmembrane helix</keyword>
<feature type="transmembrane region" description="Helical" evidence="1">
    <location>
        <begin position="88"/>
        <end position="109"/>
    </location>
</feature>
<evidence type="ECO:0000313" key="3">
    <source>
        <dbReference type="Proteomes" id="UP000772434"/>
    </source>
</evidence>
<keyword evidence="1" id="KW-0472">Membrane</keyword>
<evidence type="ECO:0000313" key="2">
    <source>
        <dbReference type="EMBL" id="KAF9070691.1"/>
    </source>
</evidence>
<reference evidence="2" key="1">
    <citation type="submission" date="2020-11" db="EMBL/GenBank/DDBJ databases">
        <authorList>
            <consortium name="DOE Joint Genome Institute"/>
            <person name="Ahrendt S."/>
            <person name="Riley R."/>
            <person name="Andreopoulos W."/>
            <person name="Labutti K."/>
            <person name="Pangilinan J."/>
            <person name="Ruiz-Duenas F.J."/>
            <person name="Barrasa J.M."/>
            <person name="Sanchez-Garcia M."/>
            <person name="Camarero S."/>
            <person name="Miyauchi S."/>
            <person name="Serrano A."/>
            <person name="Linde D."/>
            <person name="Babiker R."/>
            <person name="Drula E."/>
            <person name="Ayuso-Fernandez I."/>
            <person name="Pacheco R."/>
            <person name="Padilla G."/>
            <person name="Ferreira P."/>
            <person name="Barriuso J."/>
            <person name="Kellner H."/>
            <person name="Castanera R."/>
            <person name="Alfaro M."/>
            <person name="Ramirez L."/>
            <person name="Pisabarro A.G."/>
            <person name="Kuo A."/>
            <person name="Tritt A."/>
            <person name="Lipzen A."/>
            <person name="He G."/>
            <person name="Yan M."/>
            <person name="Ng V."/>
            <person name="Cullen D."/>
            <person name="Martin F."/>
            <person name="Rosso M.-N."/>
            <person name="Henrissat B."/>
            <person name="Hibbett D."/>
            <person name="Martinez A.T."/>
            <person name="Grigoriev I.V."/>
        </authorList>
    </citation>
    <scope>NUCLEOTIDE SEQUENCE</scope>
    <source>
        <strain evidence="2">AH 40177</strain>
    </source>
</reference>
<organism evidence="2 3">
    <name type="scientific">Rhodocollybia butyracea</name>
    <dbReference type="NCBI Taxonomy" id="206335"/>
    <lineage>
        <taxon>Eukaryota</taxon>
        <taxon>Fungi</taxon>
        <taxon>Dikarya</taxon>
        <taxon>Basidiomycota</taxon>
        <taxon>Agaricomycotina</taxon>
        <taxon>Agaricomycetes</taxon>
        <taxon>Agaricomycetidae</taxon>
        <taxon>Agaricales</taxon>
        <taxon>Marasmiineae</taxon>
        <taxon>Omphalotaceae</taxon>
        <taxon>Rhodocollybia</taxon>
    </lineage>
</organism>
<dbReference type="Proteomes" id="UP000772434">
    <property type="component" value="Unassembled WGS sequence"/>
</dbReference>
<name>A0A9P5PWI6_9AGAR</name>
<evidence type="ECO:0000256" key="1">
    <source>
        <dbReference type="SAM" id="Phobius"/>
    </source>
</evidence>
<feature type="transmembrane region" description="Helical" evidence="1">
    <location>
        <begin position="149"/>
        <end position="169"/>
    </location>
</feature>
<feature type="transmembrane region" description="Helical" evidence="1">
    <location>
        <begin position="53"/>
        <end position="76"/>
    </location>
</feature>
<accession>A0A9P5PWI6</accession>
<dbReference type="EMBL" id="JADNRY010000038">
    <property type="protein sequence ID" value="KAF9070691.1"/>
    <property type="molecule type" value="Genomic_DNA"/>
</dbReference>
<comment type="caution">
    <text evidence="2">The sequence shown here is derived from an EMBL/GenBank/DDBJ whole genome shotgun (WGS) entry which is preliminary data.</text>
</comment>
<keyword evidence="3" id="KW-1185">Reference proteome</keyword>
<dbReference type="AlphaFoldDB" id="A0A9P5PWI6"/>
<gene>
    <name evidence="2" type="ORF">BDP27DRAFT_582984</name>
</gene>